<keyword evidence="1" id="KW-0472">Membrane</keyword>
<sequence length="206" mass="22976">MVEAFMREKTPDDRLKLADAIRGAQVSAADRGDIAMDAKEADLARIEILADDLRPVFEDVPIDDLQWDFAVSKGGQPRLWIDATSHVMMGRDRRTYRFVRDTRLGRVVVAESTEVRPIADAVTNYIAERIVERQRLMEGQRVSLLPAEPSNDADSSARGLVYGAPKRTRLSAFVTATFWFLIGASAGAGALLLLFWDRLAPFIKPD</sequence>
<dbReference type="Proteomes" id="UP000241444">
    <property type="component" value="Unassembled WGS sequence"/>
</dbReference>
<name>A0A2P7BT45_9HYPH</name>
<keyword evidence="3" id="KW-1185">Reference proteome</keyword>
<gene>
    <name evidence="2" type="ORF">CU102_07585</name>
</gene>
<keyword evidence="1" id="KW-0812">Transmembrane</keyword>
<accession>A0A2P7BT45</accession>
<dbReference type="OrthoDB" id="9808451at2"/>
<evidence type="ECO:0000313" key="2">
    <source>
        <dbReference type="EMBL" id="PSH69664.1"/>
    </source>
</evidence>
<dbReference type="AlphaFoldDB" id="A0A2P7BT45"/>
<evidence type="ECO:0000256" key="1">
    <source>
        <dbReference type="SAM" id="Phobius"/>
    </source>
</evidence>
<keyword evidence="1" id="KW-1133">Transmembrane helix</keyword>
<evidence type="ECO:0000313" key="3">
    <source>
        <dbReference type="Proteomes" id="UP000241444"/>
    </source>
</evidence>
<reference evidence="3" key="1">
    <citation type="submission" date="2017-11" db="EMBL/GenBank/DDBJ databases">
        <authorList>
            <person name="Kuznetsova I."/>
            <person name="Sazanova A."/>
            <person name="Chirak E."/>
            <person name="Safronova V."/>
            <person name="Willems A."/>
        </authorList>
    </citation>
    <scope>NUCLEOTIDE SEQUENCE [LARGE SCALE GENOMIC DNA]</scope>
    <source>
        <strain evidence="3">STM 196</strain>
    </source>
</reference>
<protein>
    <submittedName>
        <fullName evidence="2">Uncharacterized protein</fullName>
    </submittedName>
</protein>
<dbReference type="EMBL" id="PGGO01000004">
    <property type="protein sequence ID" value="PSH69664.1"/>
    <property type="molecule type" value="Genomic_DNA"/>
</dbReference>
<comment type="caution">
    <text evidence="2">The sequence shown here is derived from an EMBL/GenBank/DDBJ whole genome shotgun (WGS) entry which is preliminary data.</text>
</comment>
<organism evidence="2 3">
    <name type="scientific">Phyllobacterium brassicacearum</name>
    <dbReference type="NCBI Taxonomy" id="314235"/>
    <lineage>
        <taxon>Bacteria</taxon>
        <taxon>Pseudomonadati</taxon>
        <taxon>Pseudomonadota</taxon>
        <taxon>Alphaproteobacteria</taxon>
        <taxon>Hyphomicrobiales</taxon>
        <taxon>Phyllobacteriaceae</taxon>
        <taxon>Phyllobacterium</taxon>
    </lineage>
</organism>
<proteinExistence type="predicted"/>
<feature type="transmembrane region" description="Helical" evidence="1">
    <location>
        <begin position="172"/>
        <end position="196"/>
    </location>
</feature>